<reference evidence="2" key="1">
    <citation type="journal article" date="2020" name="bioRxiv">
        <title>Hybrid origin of Populus tomentosa Carr. identified through genome sequencing and phylogenomic analysis.</title>
        <authorList>
            <person name="An X."/>
            <person name="Gao K."/>
            <person name="Chen Z."/>
            <person name="Li J."/>
            <person name="Yang X."/>
            <person name="Yang X."/>
            <person name="Zhou J."/>
            <person name="Guo T."/>
            <person name="Zhao T."/>
            <person name="Huang S."/>
            <person name="Miao D."/>
            <person name="Khan W.U."/>
            <person name="Rao P."/>
            <person name="Ye M."/>
            <person name="Lei B."/>
            <person name="Liao W."/>
            <person name="Wang J."/>
            <person name="Ji L."/>
            <person name="Li Y."/>
            <person name="Guo B."/>
            <person name="Mustafa N.S."/>
            <person name="Li S."/>
            <person name="Yun Q."/>
            <person name="Keller S.R."/>
            <person name="Mao J."/>
            <person name="Zhang R."/>
            <person name="Strauss S.H."/>
        </authorList>
    </citation>
    <scope>NUCLEOTIDE SEQUENCE</scope>
    <source>
        <strain evidence="2">GM15</strain>
        <tissue evidence="2">Leaf</tissue>
    </source>
</reference>
<feature type="region of interest" description="Disordered" evidence="1">
    <location>
        <begin position="16"/>
        <end position="73"/>
    </location>
</feature>
<feature type="region of interest" description="Disordered" evidence="1">
    <location>
        <begin position="211"/>
        <end position="244"/>
    </location>
</feature>
<feature type="compositionally biased region" description="Polar residues" evidence="1">
    <location>
        <begin position="62"/>
        <end position="73"/>
    </location>
</feature>
<dbReference type="AlphaFoldDB" id="A0A8X7YDR8"/>
<feature type="compositionally biased region" description="Basic residues" evidence="1">
    <location>
        <begin position="16"/>
        <end position="25"/>
    </location>
</feature>
<comment type="caution">
    <text evidence="2">The sequence shown here is derived from an EMBL/GenBank/DDBJ whole genome shotgun (WGS) entry which is preliminary data.</text>
</comment>
<dbReference type="EMBL" id="JAAWWB010000028">
    <property type="protein sequence ID" value="KAG6748230.1"/>
    <property type="molecule type" value="Genomic_DNA"/>
</dbReference>
<name>A0A8X7YDR8_POPTO</name>
<dbReference type="OrthoDB" id="1934555at2759"/>
<dbReference type="PANTHER" id="PTHR34371:SF2">
    <property type="entry name" value="DUF688 FAMILY PROTEIN"/>
    <property type="match status" value="1"/>
</dbReference>
<dbReference type="InterPro" id="IPR007789">
    <property type="entry name" value="DUF688"/>
</dbReference>
<dbReference type="Proteomes" id="UP000886885">
    <property type="component" value="Chromosome 14D"/>
</dbReference>
<evidence type="ECO:0000313" key="2">
    <source>
        <dbReference type="EMBL" id="KAG6748230.1"/>
    </source>
</evidence>
<dbReference type="Pfam" id="PF05097">
    <property type="entry name" value="DUF688"/>
    <property type="match status" value="1"/>
</dbReference>
<gene>
    <name evidence="2" type="ORF">POTOM_048140</name>
</gene>
<dbReference type="PANTHER" id="PTHR34371">
    <property type="entry name" value="OS01G0551000 PROTEIN"/>
    <property type="match status" value="1"/>
</dbReference>
<keyword evidence="3" id="KW-1185">Reference proteome</keyword>
<sequence length="299" mass="34214">MLALFKVKISTKRSHPLKHKQVTRYRHFEREMESEAEEEPRFTPPRSLLIPKPRAYGPGQSPERSGTLTPPLHTSASVPFRWEEEPGKPREYCTTLISRPIDFPQKCLELPPRLLIETLPSPTTVLEGPYTGRSSRFQSSSFRIIRSRSSRFQSSSFRITGSREYNYGSFRRLWSPERGQLGTSKRRVKEKGGFLGSWSWGRRDLKGNREAGGGSYVFPSSGDREAADQSSNEEEEMVSSSDKVKMTSMRRSGSFSAVSNARSQFWGSIYEGLKHVVGWRRKKLKKDHGFVKCRVDMPN</sequence>
<evidence type="ECO:0000313" key="3">
    <source>
        <dbReference type="Proteomes" id="UP000886885"/>
    </source>
</evidence>
<protein>
    <submittedName>
        <fullName evidence="2">Uncharacterized protein</fullName>
    </submittedName>
</protein>
<proteinExistence type="predicted"/>
<accession>A0A8X7YDR8</accession>
<organism evidence="2 3">
    <name type="scientific">Populus tomentosa</name>
    <name type="common">Chinese white poplar</name>
    <dbReference type="NCBI Taxonomy" id="118781"/>
    <lineage>
        <taxon>Eukaryota</taxon>
        <taxon>Viridiplantae</taxon>
        <taxon>Streptophyta</taxon>
        <taxon>Embryophyta</taxon>
        <taxon>Tracheophyta</taxon>
        <taxon>Spermatophyta</taxon>
        <taxon>Magnoliopsida</taxon>
        <taxon>eudicotyledons</taxon>
        <taxon>Gunneridae</taxon>
        <taxon>Pentapetalae</taxon>
        <taxon>rosids</taxon>
        <taxon>fabids</taxon>
        <taxon>Malpighiales</taxon>
        <taxon>Salicaceae</taxon>
        <taxon>Saliceae</taxon>
        <taxon>Populus</taxon>
    </lineage>
</organism>
<evidence type="ECO:0000256" key="1">
    <source>
        <dbReference type="SAM" id="MobiDB-lite"/>
    </source>
</evidence>